<keyword evidence="1" id="KW-0472">Membrane</keyword>
<keyword evidence="3" id="KW-1185">Reference proteome</keyword>
<reference evidence="2 3" key="1">
    <citation type="submission" date="2017-05" db="EMBL/GenBank/DDBJ databases">
        <title>Genomic insights into alkan degradation activity of Oleiphilus messinensis.</title>
        <authorList>
            <person name="Kozyavkin S.A."/>
            <person name="Slesarev A.I."/>
            <person name="Golyshin P.N."/>
            <person name="Korzhenkov A."/>
            <person name="Golyshina O.N."/>
            <person name="Toshchakov S.V."/>
        </authorList>
    </citation>
    <scope>NUCLEOTIDE SEQUENCE [LARGE SCALE GENOMIC DNA]</scope>
    <source>
        <strain evidence="2 3">ME102</strain>
    </source>
</reference>
<sequence length="109" mass="12084">MQERPDVEDTGIQPIAIVITIIVTIIVTVVSLEMTGKIRHTDNKEDVVIAEYKAIFLQQGDSHRLSTKPSVQTAICKEGFIVVVSDTDPQMRALIVDYKNRGIKCTTGQ</sequence>
<dbReference type="RefSeq" id="WP_087460963.1">
    <property type="nucleotide sequence ID" value="NZ_CP021425.1"/>
</dbReference>
<protein>
    <submittedName>
        <fullName evidence="2">Membrane protein</fullName>
    </submittedName>
</protein>
<organism evidence="2 3">
    <name type="scientific">Oleiphilus messinensis</name>
    <dbReference type="NCBI Taxonomy" id="141451"/>
    <lineage>
        <taxon>Bacteria</taxon>
        <taxon>Pseudomonadati</taxon>
        <taxon>Pseudomonadota</taxon>
        <taxon>Gammaproteobacteria</taxon>
        <taxon>Oceanospirillales</taxon>
        <taxon>Oleiphilaceae</taxon>
        <taxon>Oleiphilus</taxon>
    </lineage>
</organism>
<dbReference type="OrthoDB" id="6368386at2"/>
<keyword evidence="1" id="KW-1133">Transmembrane helix</keyword>
<accession>A0A1Y0I822</accession>
<dbReference type="Proteomes" id="UP000196027">
    <property type="component" value="Chromosome"/>
</dbReference>
<name>A0A1Y0I822_9GAMM</name>
<dbReference type="KEGG" id="ome:OLMES_1842"/>
<evidence type="ECO:0000313" key="2">
    <source>
        <dbReference type="EMBL" id="ARU55916.1"/>
    </source>
</evidence>
<evidence type="ECO:0000313" key="3">
    <source>
        <dbReference type="Proteomes" id="UP000196027"/>
    </source>
</evidence>
<feature type="transmembrane region" description="Helical" evidence="1">
    <location>
        <begin position="12"/>
        <end position="32"/>
    </location>
</feature>
<gene>
    <name evidence="2" type="ORF">OLMES_1842</name>
</gene>
<dbReference type="AlphaFoldDB" id="A0A1Y0I822"/>
<proteinExistence type="predicted"/>
<keyword evidence="1" id="KW-0812">Transmembrane</keyword>
<dbReference type="EMBL" id="CP021425">
    <property type="protein sequence ID" value="ARU55916.1"/>
    <property type="molecule type" value="Genomic_DNA"/>
</dbReference>
<evidence type="ECO:0000256" key="1">
    <source>
        <dbReference type="SAM" id="Phobius"/>
    </source>
</evidence>